<accession>A0A9P3GFH0</accession>
<protein>
    <submittedName>
        <fullName evidence="1">Uncharacterized protein</fullName>
    </submittedName>
</protein>
<proteinExistence type="predicted"/>
<evidence type="ECO:0000313" key="1">
    <source>
        <dbReference type="EMBL" id="GJE93811.1"/>
    </source>
</evidence>
<name>A0A9P3GFH0_9APHY</name>
<organism evidence="1 2">
    <name type="scientific">Phanerochaete sordida</name>
    <dbReference type="NCBI Taxonomy" id="48140"/>
    <lineage>
        <taxon>Eukaryota</taxon>
        <taxon>Fungi</taxon>
        <taxon>Dikarya</taxon>
        <taxon>Basidiomycota</taxon>
        <taxon>Agaricomycotina</taxon>
        <taxon>Agaricomycetes</taxon>
        <taxon>Polyporales</taxon>
        <taxon>Phanerochaetaceae</taxon>
        <taxon>Phanerochaete</taxon>
    </lineage>
</organism>
<dbReference type="EMBL" id="BPQB01000035">
    <property type="protein sequence ID" value="GJE93811.1"/>
    <property type="molecule type" value="Genomic_DNA"/>
</dbReference>
<dbReference type="Proteomes" id="UP000703269">
    <property type="component" value="Unassembled WGS sequence"/>
</dbReference>
<reference evidence="1 2" key="1">
    <citation type="submission" date="2021-08" db="EMBL/GenBank/DDBJ databases">
        <title>Draft Genome Sequence of Phanerochaete sordida strain YK-624.</title>
        <authorList>
            <person name="Mori T."/>
            <person name="Dohra H."/>
            <person name="Suzuki T."/>
            <person name="Kawagishi H."/>
            <person name="Hirai H."/>
        </authorList>
    </citation>
    <scope>NUCLEOTIDE SEQUENCE [LARGE SCALE GENOMIC DNA]</scope>
    <source>
        <strain evidence="1 2">YK-624</strain>
    </source>
</reference>
<evidence type="ECO:0000313" key="2">
    <source>
        <dbReference type="Proteomes" id="UP000703269"/>
    </source>
</evidence>
<keyword evidence="2" id="KW-1185">Reference proteome</keyword>
<dbReference type="AlphaFoldDB" id="A0A9P3GFH0"/>
<comment type="caution">
    <text evidence="1">The sequence shown here is derived from an EMBL/GenBank/DDBJ whole genome shotgun (WGS) entry which is preliminary data.</text>
</comment>
<dbReference type="OrthoDB" id="2745317at2759"/>
<gene>
    <name evidence="1" type="ORF">PsYK624_099730</name>
</gene>
<sequence>MTCAFSSLCHPSNRTTYSRKCSPTSHNLVPADQNTTVAWAGRLPTLLGDVLVLALTWAKTAAQVRATRRLRLRSPLYALFLRDGTLYFVALAALNASQLVLDRVLCLSQVIFTCVLCPSFPIFGPGSDADKYMSRLTAVLVSRFLLNLRRADDQHAPAAAISSLRFAGGIESLVRPLAGGGEEGEERYECVDDAMHGDVRASGSIEEIGLKIEEVRPLFVALWAVRGLS</sequence>